<evidence type="ECO:0000259" key="2">
    <source>
        <dbReference type="PROSITE" id="PS50878"/>
    </source>
</evidence>
<feature type="domain" description="Reverse transcriptase" evidence="2">
    <location>
        <begin position="1"/>
        <end position="317"/>
    </location>
</feature>
<comment type="caution">
    <text evidence="3">The sequence shown here is derived from an EMBL/GenBank/DDBJ whole genome shotgun (WGS) entry which is preliminary data.</text>
</comment>
<feature type="region of interest" description="Disordered" evidence="1">
    <location>
        <begin position="1"/>
        <end position="26"/>
    </location>
</feature>
<dbReference type="InterPro" id="IPR045609">
    <property type="entry name" value="DUF6451"/>
</dbReference>
<evidence type="ECO:0000256" key="1">
    <source>
        <dbReference type="SAM" id="MobiDB-lite"/>
    </source>
</evidence>
<proteinExistence type="predicted"/>
<accession>A0A2B4SHP6</accession>
<keyword evidence="4" id="KW-1185">Reference proteome</keyword>
<sequence>MDKTMRRDGRDGTVGTKGEKGESNMCSVKGKAEIKKVKPNDAWLEHFSEVLNRENPSNPVREIEIELPDEIEEIDTSEPSREEVRKAVGNLKNGKAPGIDNIPAELFKADIDYATTKVKEIIGIVGRDEKTPRKWRKGLIVKLPKKDFEKAFDSVLKDSLWLIMRSYGIPSKILNMVKAPHADFECAVGDGQDTTEWFKIKTGVKQGCNMSGLLFIPVVDWLMRNTLKEGNTRIRWKFTTKLVDLDFADDIALLSSTRQHIQTKTDKLAHEVERVGLKVNVSKCKLMRVNSRSKDVVEVNGRGIEDIDRFVYLGATVSKEGGGIKEIHSRVVKARGLFVRLTKIWSSNTIRRRTKIRLYKTLVKPVLMYGCETWKMNKSDENKIDVF</sequence>
<dbReference type="OrthoDB" id="6255742at2759"/>
<dbReference type="PROSITE" id="PS50878">
    <property type="entry name" value="RT_POL"/>
    <property type="match status" value="1"/>
</dbReference>
<gene>
    <name evidence="3" type="primary">pol</name>
    <name evidence="3" type="ORF">AWC38_SpisGene6863</name>
</gene>
<dbReference type="InterPro" id="IPR000477">
    <property type="entry name" value="RT_dom"/>
</dbReference>
<dbReference type="Proteomes" id="UP000225706">
    <property type="component" value="Unassembled WGS sequence"/>
</dbReference>
<organism evidence="3 4">
    <name type="scientific">Stylophora pistillata</name>
    <name type="common">Smooth cauliflower coral</name>
    <dbReference type="NCBI Taxonomy" id="50429"/>
    <lineage>
        <taxon>Eukaryota</taxon>
        <taxon>Metazoa</taxon>
        <taxon>Cnidaria</taxon>
        <taxon>Anthozoa</taxon>
        <taxon>Hexacorallia</taxon>
        <taxon>Scleractinia</taxon>
        <taxon>Astrocoeniina</taxon>
        <taxon>Pocilloporidae</taxon>
        <taxon>Stylophora</taxon>
    </lineage>
</organism>
<dbReference type="EMBL" id="LSMT01000084">
    <property type="protein sequence ID" value="PFX28380.1"/>
    <property type="molecule type" value="Genomic_DNA"/>
</dbReference>
<evidence type="ECO:0000313" key="4">
    <source>
        <dbReference type="Proteomes" id="UP000225706"/>
    </source>
</evidence>
<dbReference type="PANTHER" id="PTHR47027">
    <property type="entry name" value="REVERSE TRANSCRIPTASE DOMAIN-CONTAINING PROTEIN"/>
    <property type="match status" value="1"/>
</dbReference>
<name>A0A2B4SHP6_STYPI</name>
<dbReference type="InterPro" id="IPR043502">
    <property type="entry name" value="DNA/RNA_pol_sf"/>
</dbReference>
<dbReference type="Pfam" id="PF00078">
    <property type="entry name" value="RVT_1"/>
    <property type="match status" value="1"/>
</dbReference>
<feature type="compositionally biased region" description="Basic and acidic residues" evidence="1">
    <location>
        <begin position="1"/>
        <end position="22"/>
    </location>
</feature>
<evidence type="ECO:0000313" key="3">
    <source>
        <dbReference type="EMBL" id="PFX28380.1"/>
    </source>
</evidence>
<dbReference type="AlphaFoldDB" id="A0A2B4SHP6"/>
<dbReference type="SUPFAM" id="SSF56672">
    <property type="entry name" value="DNA/RNA polymerases"/>
    <property type="match status" value="1"/>
</dbReference>
<dbReference type="PANTHER" id="PTHR47027:SF20">
    <property type="entry name" value="REVERSE TRANSCRIPTASE-LIKE PROTEIN WITH RNA-DIRECTED DNA POLYMERASE DOMAIN"/>
    <property type="match status" value="1"/>
</dbReference>
<protein>
    <submittedName>
        <fullName evidence="3">Retrovirus-related Pol polyprotein from type-2 retrotransposable element R2DM</fullName>
    </submittedName>
</protein>
<reference evidence="4" key="1">
    <citation type="journal article" date="2017" name="bioRxiv">
        <title>Comparative analysis of the genomes of Stylophora pistillata and Acropora digitifera provides evidence for extensive differences between species of corals.</title>
        <authorList>
            <person name="Voolstra C.R."/>
            <person name="Li Y."/>
            <person name="Liew Y.J."/>
            <person name="Baumgarten S."/>
            <person name="Zoccola D."/>
            <person name="Flot J.-F."/>
            <person name="Tambutte S."/>
            <person name="Allemand D."/>
            <person name="Aranda M."/>
        </authorList>
    </citation>
    <scope>NUCLEOTIDE SEQUENCE [LARGE SCALE GENOMIC DNA]</scope>
</reference>
<dbReference type="STRING" id="50429.A0A2B4SHP6"/>
<dbReference type="Pfam" id="PF20049">
    <property type="entry name" value="DUF6451"/>
    <property type="match status" value="1"/>
</dbReference>